<feature type="site" description="Transition state stabilizer" evidence="4">
    <location>
        <position position="22"/>
    </location>
</feature>
<dbReference type="InterPro" id="IPR050088">
    <property type="entry name" value="IspD/TarI_cytidylyltransf_bact"/>
</dbReference>
<dbReference type="FunFam" id="3.90.550.10:FF:000003">
    <property type="entry name" value="2-C-methyl-D-erythritol 4-phosphate cytidylyltransferase"/>
    <property type="match status" value="1"/>
</dbReference>
<evidence type="ECO:0000256" key="3">
    <source>
        <dbReference type="ARBA" id="ARBA00023229"/>
    </source>
</evidence>
<evidence type="ECO:0000256" key="1">
    <source>
        <dbReference type="ARBA" id="ARBA00022679"/>
    </source>
</evidence>
<evidence type="ECO:0000256" key="4">
    <source>
        <dbReference type="HAMAP-Rule" id="MF_00108"/>
    </source>
</evidence>
<dbReference type="Proteomes" id="UP000006238">
    <property type="component" value="Unassembled WGS sequence"/>
</dbReference>
<dbReference type="InterPro" id="IPR001228">
    <property type="entry name" value="IspD"/>
</dbReference>
<dbReference type="eggNOG" id="COG1211">
    <property type="taxonomic scope" value="Bacteria"/>
</dbReference>
<dbReference type="GO" id="GO:0019288">
    <property type="term" value="P:isopentenyl diphosphate biosynthetic process, methylerythritol 4-phosphate pathway"/>
    <property type="evidence" value="ECO:0007669"/>
    <property type="project" value="UniProtKB-UniRule"/>
</dbReference>
<comment type="similarity">
    <text evidence="4">Belongs to the IspD/TarI cytidylyltransferase family. IspD subfamily.</text>
</comment>
<keyword evidence="2 4" id="KW-0548">Nucleotidyltransferase</keyword>
<reference evidence="5 6" key="1">
    <citation type="submission" date="2010-02" db="EMBL/GenBank/DDBJ databases">
        <authorList>
            <person name="Weinstock G."/>
            <person name="Sodergren E."/>
            <person name="Clifton S."/>
            <person name="Fulton L."/>
            <person name="Fulton B."/>
            <person name="Courtney L."/>
            <person name="Fronick C."/>
            <person name="Harrison M."/>
            <person name="Strong C."/>
            <person name="Farmer C."/>
            <person name="Delahaunty K."/>
            <person name="Markovic C."/>
            <person name="Hall O."/>
            <person name="Minx P."/>
            <person name="Tomlinson C."/>
            <person name="Mitreva M."/>
            <person name="Nelson J."/>
            <person name="Hou S."/>
            <person name="Wollam A."/>
            <person name="Pepin K.H."/>
            <person name="Johnson M."/>
            <person name="Bhonagiri V."/>
            <person name="Zhang X."/>
            <person name="Suruliraj S."/>
            <person name="Warren W."/>
            <person name="Chinwalla A."/>
            <person name="Mardis E.R."/>
            <person name="Wilson R.K."/>
        </authorList>
    </citation>
    <scope>NUCLEOTIDE SEQUENCE [LARGE SCALE GENOMIC DNA]</scope>
    <source>
        <strain evidence="5 6">DSM 2876</strain>
    </source>
</reference>
<comment type="function">
    <text evidence="4">Catalyzes the formation of 4-diphosphocytidyl-2-C-methyl-D-erythritol from CTP and 2-C-methyl-D-erythritol 4-phosphate (MEP).</text>
</comment>
<dbReference type="HOGENOM" id="CLU_061281_2_3_9"/>
<comment type="caution">
    <text evidence="5">The sequence shown here is derived from an EMBL/GenBank/DDBJ whole genome shotgun (WGS) entry which is preliminary data.</text>
</comment>
<proteinExistence type="inferred from homology"/>
<protein>
    <recommendedName>
        <fullName evidence="4">2-C-methyl-D-erythritol 4-phosphate cytidylyltransferase</fullName>
        <ecNumber evidence="4">2.7.7.60</ecNumber>
    </recommendedName>
    <alternativeName>
        <fullName evidence="4">4-diphosphocytidyl-2C-methyl-D-erythritol synthase</fullName>
    </alternativeName>
    <alternativeName>
        <fullName evidence="4">MEP cytidylyltransferase</fullName>
        <shortName evidence="4">MCT</shortName>
    </alternativeName>
</protein>
<accession>D4RZ97</accession>
<dbReference type="NCBIfam" id="TIGR00453">
    <property type="entry name" value="ispD"/>
    <property type="match status" value="1"/>
</dbReference>
<dbReference type="EC" id="2.7.7.60" evidence="4"/>
<dbReference type="UniPathway" id="UPA00056">
    <property type="reaction ID" value="UER00093"/>
</dbReference>
<feature type="site" description="Positions MEP for the nucleophilic attack" evidence="4">
    <location>
        <position position="150"/>
    </location>
</feature>
<dbReference type="STRING" id="45851.BHV86_04590"/>
<dbReference type="AlphaFoldDB" id="D4RZ97"/>
<keyword evidence="3 4" id="KW-0414">Isoprene biosynthesis</keyword>
<dbReference type="GO" id="GO:0050518">
    <property type="term" value="F:2-C-methyl-D-erythritol 4-phosphate cytidylyltransferase activity"/>
    <property type="evidence" value="ECO:0007669"/>
    <property type="project" value="UniProtKB-UniRule"/>
</dbReference>
<evidence type="ECO:0000256" key="2">
    <source>
        <dbReference type="ARBA" id="ARBA00022695"/>
    </source>
</evidence>
<keyword evidence="1 4" id="KW-0808">Transferase</keyword>
<dbReference type="HAMAP" id="MF_00108">
    <property type="entry name" value="IspD"/>
    <property type="match status" value="1"/>
</dbReference>
<dbReference type="EMBL" id="ABWN01000027">
    <property type="protein sequence ID" value="EFF68641.1"/>
    <property type="molecule type" value="Genomic_DNA"/>
</dbReference>
<dbReference type="InterPro" id="IPR034683">
    <property type="entry name" value="IspD/TarI"/>
</dbReference>
<sequence>MKNIAIVLAGGNGSRMNSNIPKQYMEIAGKTILHYSLQQFEECPFIDEIILVTRKEDVDYCKDTYRMSKISHIVEGGKERYESVMNGLDLVEDEGYVYIHDGARPCITEELLDRLYNDVKLHRATVLAVRSKDTVRISDDKGNAVITPNRDNVWLIQTPQVFDISLIKQAYYNLKKYGTGKNITDDAMVVEEFTKEKIHLTPGDYSNIKVTTKEDFRGVTDYLKKIIKK</sequence>
<dbReference type="Pfam" id="PF01128">
    <property type="entry name" value="IspD"/>
    <property type="match status" value="1"/>
</dbReference>
<gene>
    <name evidence="4 5" type="primary">ispD</name>
    <name evidence="5" type="ORF">BUTYVIB_01163</name>
</gene>
<feature type="site" description="Transition state stabilizer" evidence="4">
    <location>
        <position position="15"/>
    </location>
</feature>
<comment type="catalytic activity">
    <reaction evidence="4">
        <text>2-C-methyl-D-erythritol 4-phosphate + CTP + H(+) = 4-CDP-2-C-methyl-D-erythritol + diphosphate</text>
        <dbReference type="Rhea" id="RHEA:13429"/>
        <dbReference type="ChEBI" id="CHEBI:15378"/>
        <dbReference type="ChEBI" id="CHEBI:33019"/>
        <dbReference type="ChEBI" id="CHEBI:37563"/>
        <dbReference type="ChEBI" id="CHEBI:57823"/>
        <dbReference type="ChEBI" id="CHEBI:58262"/>
        <dbReference type="EC" id="2.7.7.60"/>
    </reaction>
</comment>
<feature type="site" description="Positions MEP for the nucleophilic attack" evidence="4">
    <location>
        <position position="209"/>
    </location>
</feature>
<keyword evidence="6" id="KW-1185">Reference proteome</keyword>
<dbReference type="Gene3D" id="3.90.550.10">
    <property type="entry name" value="Spore Coat Polysaccharide Biosynthesis Protein SpsA, Chain A"/>
    <property type="match status" value="1"/>
</dbReference>
<dbReference type="InterPro" id="IPR029044">
    <property type="entry name" value="Nucleotide-diphossugar_trans"/>
</dbReference>
<dbReference type="GeneID" id="98919095"/>
<organism evidence="5 6">
    <name type="scientific">Eshraghiella crossota DSM 2876</name>
    <dbReference type="NCBI Taxonomy" id="511680"/>
    <lineage>
        <taxon>Bacteria</taxon>
        <taxon>Bacillati</taxon>
        <taxon>Bacillota</taxon>
        <taxon>Clostridia</taxon>
        <taxon>Lachnospirales</taxon>
        <taxon>Lachnospiraceae</taxon>
        <taxon>Eshraghiella</taxon>
    </lineage>
</organism>
<comment type="pathway">
    <text evidence="4">Isoprenoid biosynthesis; isopentenyl diphosphate biosynthesis via DXP pathway; isopentenyl diphosphate from 1-deoxy-D-xylulose 5-phosphate: step 2/6.</text>
</comment>
<name>D4RZ97_9FIRM</name>
<dbReference type="SUPFAM" id="SSF53448">
    <property type="entry name" value="Nucleotide-diphospho-sugar transferases"/>
    <property type="match status" value="1"/>
</dbReference>
<dbReference type="CDD" id="cd02516">
    <property type="entry name" value="CDP-ME_synthetase"/>
    <property type="match status" value="1"/>
</dbReference>
<dbReference type="RefSeq" id="WP_005602536.1">
    <property type="nucleotide sequence ID" value="NZ_GG663523.1"/>
</dbReference>
<dbReference type="PANTHER" id="PTHR32125:SF4">
    <property type="entry name" value="2-C-METHYL-D-ERYTHRITOL 4-PHOSPHATE CYTIDYLYLTRANSFERASE, CHLOROPLASTIC"/>
    <property type="match status" value="1"/>
</dbReference>
<evidence type="ECO:0000313" key="5">
    <source>
        <dbReference type="EMBL" id="EFF68641.1"/>
    </source>
</evidence>
<evidence type="ECO:0000313" key="6">
    <source>
        <dbReference type="Proteomes" id="UP000006238"/>
    </source>
</evidence>
<dbReference type="PANTHER" id="PTHR32125">
    <property type="entry name" value="2-C-METHYL-D-ERYTHRITOL 4-PHOSPHATE CYTIDYLYLTRANSFERASE, CHLOROPLASTIC"/>
    <property type="match status" value="1"/>
</dbReference>